<reference evidence="2" key="1">
    <citation type="journal article" date="2013" name="New Phytol.">
        <title>Comparative genomic and transcriptomic analyses reveal the hemibiotrophic stage shift of Colletotrichum fungi.</title>
        <authorList>
            <person name="Gan P."/>
            <person name="Ikeda K."/>
            <person name="Irieda H."/>
            <person name="Narusaka M."/>
            <person name="O'Connell R.J."/>
            <person name="Narusaka Y."/>
            <person name="Takano Y."/>
            <person name="Kubo Y."/>
            <person name="Shirasu K."/>
        </authorList>
    </citation>
    <scope>NUCLEOTIDE SEQUENCE [LARGE SCALE GENOMIC DNA]</scope>
    <source>
        <strain evidence="2">104-T / ATCC 96160 / CBS 514.97 / LARS 414 / MAFF 240422</strain>
    </source>
</reference>
<reference evidence="2" key="2">
    <citation type="journal article" date="2019" name="Mol. Plant Microbe Interact.">
        <title>Genome sequence resources for four phytopathogenic fungi from the Colletotrichum orbiculare species complex.</title>
        <authorList>
            <person name="Gan P."/>
            <person name="Tsushima A."/>
            <person name="Narusaka M."/>
            <person name="Narusaka Y."/>
            <person name="Takano Y."/>
            <person name="Kubo Y."/>
            <person name="Shirasu K."/>
        </authorList>
    </citation>
    <scope>GENOME REANNOTATION</scope>
    <source>
        <strain evidence="2">104-T / ATCC 96160 / CBS 514.97 / LARS 414 / MAFF 240422</strain>
    </source>
</reference>
<dbReference type="AlphaFoldDB" id="A0A484FJW7"/>
<accession>A0A484FJW7</accession>
<dbReference type="PANTHER" id="PTHR13271:SF137">
    <property type="entry name" value="SET DOMAIN-CONTAINING PROTEIN"/>
    <property type="match status" value="1"/>
</dbReference>
<dbReference type="Gene3D" id="3.90.1410.10">
    <property type="entry name" value="set domain protein methyltransferase, domain 1"/>
    <property type="match status" value="1"/>
</dbReference>
<dbReference type="InterPro" id="IPR050600">
    <property type="entry name" value="SETD3_SETD6_MTase"/>
</dbReference>
<evidence type="ECO:0000313" key="2">
    <source>
        <dbReference type="Proteomes" id="UP000014480"/>
    </source>
</evidence>
<evidence type="ECO:0000313" key="1">
    <source>
        <dbReference type="EMBL" id="TDZ18036.1"/>
    </source>
</evidence>
<dbReference type="GO" id="GO:0016279">
    <property type="term" value="F:protein-lysine N-methyltransferase activity"/>
    <property type="evidence" value="ECO:0007669"/>
    <property type="project" value="UniProtKB-ARBA"/>
</dbReference>
<dbReference type="GO" id="GO:0032259">
    <property type="term" value="P:methylation"/>
    <property type="evidence" value="ECO:0007669"/>
    <property type="project" value="UniProtKB-KW"/>
</dbReference>
<dbReference type="InterPro" id="IPR046341">
    <property type="entry name" value="SET_dom_sf"/>
</dbReference>
<dbReference type="Proteomes" id="UP000014480">
    <property type="component" value="Unassembled WGS sequence"/>
</dbReference>
<dbReference type="SUPFAM" id="SSF82199">
    <property type="entry name" value="SET domain"/>
    <property type="match status" value="1"/>
</dbReference>
<dbReference type="OrthoDB" id="441812at2759"/>
<keyword evidence="2" id="KW-1185">Reference proteome</keyword>
<gene>
    <name evidence="1" type="primary">set11</name>
    <name evidence="1" type="ORF">Cob_v008933</name>
</gene>
<comment type="caution">
    <text evidence="1">The sequence shown here is derived from an EMBL/GenBank/DDBJ whole genome shotgun (WGS) entry which is preliminary data.</text>
</comment>
<proteinExistence type="predicted"/>
<dbReference type="EMBL" id="AMCV02000025">
    <property type="protein sequence ID" value="TDZ18036.1"/>
    <property type="molecule type" value="Genomic_DNA"/>
</dbReference>
<protein>
    <submittedName>
        <fullName evidence="1">Ribosomal lysine N-methyltransferase set11</fullName>
    </submittedName>
</protein>
<name>A0A484FJW7_COLOR</name>
<sequence length="395" mass="44698">MIGRIADLNDSSSELDFTCRLLTFNLIYFLPCMIHSAVTYRLAREIAIFIQLSVLNSQDNSRERKDAVVLDIPIPNLKSISTLPKSLVRLFPSDTAVHALLAADIALDTSPSFLTWSAVFPSPNSLLSCPLTWPSSLTSHLPAAASALLASQSAKFESHWALVSASLPSLTYDSYRYAWLLVNSRTFYHTTPRTLKRPAEDHMILQPVADLLNHAAHGCHVAFDTSSFTIRADRTYSPGEEIHICYGRHSNDFLLVEYGFIMSENEYDEIRLDDVIIPKLGPAERELLKERGFLGNYVLDSEEVCHRTQVALRTRVVNARRWAQFVDGFRDGDAEQGEVDALLRSMLVEYESDIEERIATVEKLEVVEAFQRDMLVTRWRQIQDMVRTAIEKLTT</sequence>
<dbReference type="PANTHER" id="PTHR13271">
    <property type="entry name" value="UNCHARACTERIZED PUTATIVE METHYLTRANSFERASE"/>
    <property type="match status" value="1"/>
</dbReference>
<organism evidence="1 2">
    <name type="scientific">Colletotrichum orbiculare (strain 104-T / ATCC 96160 / CBS 514.97 / LARS 414 / MAFF 240422)</name>
    <name type="common">Cucumber anthracnose fungus</name>
    <name type="synonym">Colletotrichum lagenarium</name>
    <dbReference type="NCBI Taxonomy" id="1213857"/>
    <lineage>
        <taxon>Eukaryota</taxon>
        <taxon>Fungi</taxon>
        <taxon>Dikarya</taxon>
        <taxon>Ascomycota</taxon>
        <taxon>Pezizomycotina</taxon>
        <taxon>Sordariomycetes</taxon>
        <taxon>Hypocreomycetidae</taxon>
        <taxon>Glomerellales</taxon>
        <taxon>Glomerellaceae</taxon>
        <taxon>Colletotrichum</taxon>
        <taxon>Colletotrichum orbiculare species complex</taxon>
    </lineage>
</organism>
<dbReference type="STRING" id="1213857.A0A484FJW7"/>